<evidence type="ECO:0000313" key="8">
    <source>
        <dbReference type="EMBL" id="GAO97406.1"/>
    </source>
</evidence>
<evidence type="ECO:0000256" key="7">
    <source>
        <dbReference type="HAMAP-Rule" id="MF_01147"/>
    </source>
</evidence>
<dbReference type="Proteomes" id="UP000036771">
    <property type="component" value="Unassembled WGS sequence"/>
</dbReference>
<evidence type="ECO:0000256" key="6">
    <source>
        <dbReference type="ARBA" id="ARBA00023136"/>
    </source>
</evidence>
<proteinExistence type="inferred from homology"/>
<evidence type="ECO:0000313" key="9">
    <source>
        <dbReference type="Proteomes" id="UP000036771"/>
    </source>
</evidence>
<comment type="catalytic activity">
    <reaction evidence="7">
        <text>L-cysteinyl-[prolipoprotein] + a 1,2-diacyl-sn-glycero-3-phospho-(1'-sn-glycerol) = an S-1,2-diacyl-sn-glyceryl-L-cysteinyl-[prolipoprotein] + sn-glycerol 1-phosphate + H(+)</text>
        <dbReference type="Rhea" id="RHEA:56712"/>
        <dbReference type="Rhea" id="RHEA-COMP:14679"/>
        <dbReference type="Rhea" id="RHEA-COMP:14680"/>
        <dbReference type="ChEBI" id="CHEBI:15378"/>
        <dbReference type="ChEBI" id="CHEBI:29950"/>
        <dbReference type="ChEBI" id="CHEBI:57685"/>
        <dbReference type="ChEBI" id="CHEBI:64716"/>
        <dbReference type="ChEBI" id="CHEBI:140658"/>
        <dbReference type="EC" id="2.5.1.145"/>
    </reaction>
</comment>
<evidence type="ECO:0000256" key="3">
    <source>
        <dbReference type="ARBA" id="ARBA00022679"/>
    </source>
</evidence>
<gene>
    <name evidence="7 8" type="primary">lgt</name>
    <name evidence="8" type="ORF">Cva_00037</name>
</gene>
<comment type="pathway">
    <text evidence="7">Protein modification; lipoprotein biosynthesis (diacylglyceryl transfer).</text>
</comment>
<feature type="transmembrane region" description="Helical" evidence="7">
    <location>
        <begin position="20"/>
        <end position="38"/>
    </location>
</feature>
<feature type="transmembrane region" description="Helical" evidence="7">
    <location>
        <begin position="58"/>
        <end position="78"/>
    </location>
</feature>
<keyword evidence="6 7" id="KW-0472">Membrane</keyword>
<dbReference type="PROSITE" id="PS01311">
    <property type="entry name" value="LGT"/>
    <property type="match status" value="1"/>
</dbReference>
<dbReference type="NCBIfam" id="TIGR00544">
    <property type="entry name" value="lgt"/>
    <property type="match status" value="1"/>
</dbReference>
<dbReference type="GO" id="GO:0042158">
    <property type="term" value="P:lipoprotein biosynthetic process"/>
    <property type="evidence" value="ECO:0007669"/>
    <property type="project" value="UniProtKB-UniRule"/>
</dbReference>
<sequence length="272" mass="31158">MFVFLFPSFNPVALDLGFLKIHWYGISYAVGILLAWRYCLWQIRRKPFGISEKALSDYIPWAIFGIILGGRLGIALFYNFDYYSRHLLEIFYIWRPGMAFHGGLLGVILATLWYCHRKKLPLLELGDLIATAVPIGLFFGRCANFINGELWGRPATVSWGVVFPKVDSLLRHPSQLYEAFLEGIVLFMVLHLIATYTDVRRQRQGLLCGIFFIGYGCARIFVECFREPDAQIGYLIGGTTLGQWLSLPLVLFGIILIFISFFYKRTSSRDPL</sequence>
<dbReference type="AlphaFoldDB" id="A0A0K8MA98"/>
<dbReference type="InterPro" id="IPR001640">
    <property type="entry name" value="Lgt"/>
</dbReference>
<feature type="transmembrane region" description="Helical" evidence="7">
    <location>
        <begin position="242"/>
        <end position="263"/>
    </location>
</feature>
<protein>
    <recommendedName>
        <fullName evidence="7">Phosphatidylglycerol--prolipoprotein diacylglyceryl transferase</fullName>
        <ecNumber evidence="7">2.5.1.145</ecNumber>
    </recommendedName>
</protein>
<comment type="function">
    <text evidence="7">Catalyzes the transfer of the diacylglyceryl group from phosphatidylglycerol to the sulfhydryl group of the N-terminal cysteine of a prolipoprotein, the first step in the formation of mature lipoproteins.</text>
</comment>
<keyword evidence="3 7" id="KW-0808">Transferase</keyword>
<feature type="transmembrane region" description="Helical" evidence="7">
    <location>
        <begin position="128"/>
        <end position="146"/>
    </location>
</feature>
<evidence type="ECO:0000256" key="1">
    <source>
        <dbReference type="ARBA" id="ARBA00007150"/>
    </source>
</evidence>
<dbReference type="OrthoDB" id="871140at2"/>
<keyword evidence="5 7" id="KW-1133">Transmembrane helix</keyword>
<evidence type="ECO:0000256" key="2">
    <source>
        <dbReference type="ARBA" id="ARBA00022475"/>
    </source>
</evidence>
<dbReference type="STRING" id="1629334.Cva_00037"/>
<dbReference type="EC" id="2.5.1.145" evidence="7"/>
<dbReference type="Pfam" id="PF01790">
    <property type="entry name" value="LGT"/>
    <property type="match status" value="1"/>
</dbReference>
<comment type="caution">
    <text evidence="8">The sequence shown here is derived from an EMBL/GenBank/DDBJ whole genome shotgun (WGS) entry which is preliminary data.</text>
</comment>
<accession>A0A0K8MA98</accession>
<dbReference type="PANTHER" id="PTHR30589:SF0">
    <property type="entry name" value="PHOSPHATIDYLGLYCEROL--PROLIPOPROTEIN DIACYLGLYCERYL TRANSFERASE"/>
    <property type="match status" value="1"/>
</dbReference>
<dbReference type="GO" id="GO:0005886">
    <property type="term" value="C:plasma membrane"/>
    <property type="evidence" value="ECO:0007669"/>
    <property type="project" value="UniProtKB-SubCell"/>
</dbReference>
<feature type="transmembrane region" description="Helical" evidence="7">
    <location>
        <begin position="206"/>
        <end position="222"/>
    </location>
</feature>
<dbReference type="GO" id="GO:0008961">
    <property type="term" value="F:phosphatidylglycerol-prolipoprotein diacylglyceryl transferase activity"/>
    <property type="evidence" value="ECO:0007669"/>
    <property type="project" value="UniProtKB-UniRule"/>
</dbReference>
<keyword evidence="4 7" id="KW-0812">Transmembrane</keyword>
<feature type="binding site" evidence="7">
    <location>
        <position position="141"/>
    </location>
    <ligand>
        <name>a 1,2-diacyl-sn-glycero-3-phospho-(1'-sn-glycerol)</name>
        <dbReference type="ChEBI" id="CHEBI:64716"/>
    </ligand>
</feature>
<keyword evidence="8" id="KW-0449">Lipoprotein</keyword>
<comment type="subcellular location">
    <subcellularLocation>
        <location evidence="7">Cell membrane</location>
        <topology evidence="7">Multi-pass membrane protein</topology>
    </subcellularLocation>
</comment>
<dbReference type="EMBL" id="BBVC01000002">
    <property type="protein sequence ID" value="GAO97406.1"/>
    <property type="molecule type" value="Genomic_DNA"/>
</dbReference>
<feature type="transmembrane region" description="Helical" evidence="7">
    <location>
        <begin position="176"/>
        <end position="194"/>
    </location>
</feature>
<evidence type="ECO:0000256" key="5">
    <source>
        <dbReference type="ARBA" id="ARBA00022989"/>
    </source>
</evidence>
<comment type="similarity">
    <text evidence="1 7">Belongs to the Lgt family.</text>
</comment>
<keyword evidence="2 7" id="KW-1003">Cell membrane</keyword>
<evidence type="ECO:0000256" key="4">
    <source>
        <dbReference type="ARBA" id="ARBA00022692"/>
    </source>
</evidence>
<name>A0A0K8MA98_9PROT</name>
<feature type="transmembrane region" description="Helical" evidence="7">
    <location>
        <begin position="98"/>
        <end position="116"/>
    </location>
</feature>
<dbReference type="UniPathway" id="UPA00664"/>
<organism evidence="8 9">
    <name type="scientific">Caedimonas varicaedens</name>
    <dbReference type="NCBI Taxonomy" id="1629334"/>
    <lineage>
        <taxon>Bacteria</taxon>
        <taxon>Pseudomonadati</taxon>
        <taxon>Pseudomonadota</taxon>
        <taxon>Alphaproteobacteria</taxon>
        <taxon>Holosporales</taxon>
        <taxon>Caedimonadaceae</taxon>
        <taxon>Caedimonas</taxon>
    </lineage>
</organism>
<dbReference type="HAMAP" id="MF_01147">
    <property type="entry name" value="Lgt"/>
    <property type="match status" value="1"/>
</dbReference>
<reference evidence="8 9" key="1">
    <citation type="submission" date="2015-03" db="EMBL/GenBank/DDBJ databases">
        <title>Caedibacter varicaedens, whole genome shotgun sequence.</title>
        <authorList>
            <person name="Suzuki H."/>
            <person name="Dapper A.L."/>
            <person name="Gibson A.K."/>
            <person name="Jackson C."/>
            <person name="Lee H."/>
            <person name="Pejaver V.R."/>
            <person name="Doak T."/>
            <person name="Lynch M."/>
        </authorList>
    </citation>
    <scope>NUCLEOTIDE SEQUENCE [LARGE SCALE GENOMIC DNA]</scope>
</reference>
<keyword evidence="9" id="KW-1185">Reference proteome</keyword>
<dbReference type="PANTHER" id="PTHR30589">
    <property type="entry name" value="PROLIPOPROTEIN DIACYLGLYCERYL TRANSFERASE"/>
    <property type="match status" value="1"/>
</dbReference>